<dbReference type="PATRIC" id="fig|1429439.4.peg.6919"/>
<reference evidence="6 7" key="1">
    <citation type="journal article" date="2014" name="Nature">
        <title>An environmental bacterial taxon with a large and distinct metabolic repertoire.</title>
        <authorList>
            <person name="Wilson M.C."/>
            <person name="Mori T."/>
            <person name="Ruckert C."/>
            <person name="Uria A.R."/>
            <person name="Helf M.J."/>
            <person name="Takada K."/>
            <person name="Gernert C."/>
            <person name="Steffens U.A."/>
            <person name="Heycke N."/>
            <person name="Schmitt S."/>
            <person name="Rinke C."/>
            <person name="Helfrich E.J."/>
            <person name="Brachmann A.O."/>
            <person name="Gurgui C."/>
            <person name="Wakimoto T."/>
            <person name="Kracht M."/>
            <person name="Crusemann M."/>
            <person name="Hentschel U."/>
            <person name="Abe I."/>
            <person name="Matsunaga S."/>
            <person name="Kalinowski J."/>
            <person name="Takeyama H."/>
            <person name="Piel J."/>
        </authorList>
    </citation>
    <scope>NUCLEOTIDE SEQUENCE [LARGE SCALE GENOMIC DNA]</scope>
    <source>
        <strain evidence="7">TSY2</strain>
    </source>
</reference>
<organism evidence="6 7">
    <name type="scientific">Candidatus Entotheonella gemina</name>
    <dbReference type="NCBI Taxonomy" id="1429439"/>
    <lineage>
        <taxon>Bacteria</taxon>
        <taxon>Pseudomonadati</taxon>
        <taxon>Nitrospinota/Tectimicrobiota group</taxon>
        <taxon>Candidatus Tectimicrobiota</taxon>
        <taxon>Candidatus Entotheonellia</taxon>
        <taxon>Candidatus Entotheonellales</taxon>
        <taxon>Candidatus Entotheonellaceae</taxon>
        <taxon>Candidatus Entotheonella</taxon>
    </lineage>
</organism>
<keyword evidence="3 5" id="KW-0810">Translation regulation</keyword>
<dbReference type="HAMAP" id="MF_00167">
    <property type="entry name" value="CsrA"/>
    <property type="match status" value="1"/>
</dbReference>
<dbReference type="Gene3D" id="2.60.40.4380">
    <property type="entry name" value="Translational regulator CsrA"/>
    <property type="match status" value="1"/>
</dbReference>
<comment type="similarity">
    <text evidence="5">Belongs to the CsrA/RsmA family.</text>
</comment>
<dbReference type="NCBIfam" id="NF002469">
    <property type="entry name" value="PRK01712.1"/>
    <property type="match status" value="1"/>
</dbReference>
<evidence type="ECO:0000313" key="7">
    <source>
        <dbReference type="Proteomes" id="UP000019140"/>
    </source>
</evidence>
<comment type="function">
    <text evidence="5">A translational regulator that binds mRNA to regulate translation initiation and/or mRNA stability. Usually binds in the 5'-UTR at or near the Shine-Dalgarno sequence preventing ribosome-binding, thus repressing translation. Its main target seems to be the major flagellin gene, while its function is anatagonized by FliW.</text>
</comment>
<evidence type="ECO:0000256" key="1">
    <source>
        <dbReference type="ARBA" id="ARBA00022490"/>
    </source>
</evidence>
<sequence>MLVLTRKLGESITIGDDIRITVMAVKGNQVKIGIEAPTETKVYREEIYTSIVEANERANEHNRNDKTLHPAY</sequence>
<dbReference type="GO" id="GO:0005829">
    <property type="term" value="C:cytosol"/>
    <property type="evidence" value="ECO:0007669"/>
    <property type="project" value="TreeGrafter"/>
</dbReference>
<dbReference type="PANTHER" id="PTHR34984">
    <property type="entry name" value="CARBON STORAGE REGULATOR"/>
    <property type="match status" value="1"/>
</dbReference>
<dbReference type="FunFam" id="2.60.40.4380:FF:000002">
    <property type="entry name" value="Translational regulator CsrA"/>
    <property type="match status" value="1"/>
</dbReference>
<dbReference type="InterPro" id="IPR003751">
    <property type="entry name" value="CsrA"/>
</dbReference>
<dbReference type="EMBL" id="AZHX01001853">
    <property type="protein sequence ID" value="ETW99310.1"/>
    <property type="molecule type" value="Genomic_DNA"/>
</dbReference>
<keyword evidence="4 5" id="KW-0694">RNA-binding</keyword>
<dbReference type="GO" id="GO:0045947">
    <property type="term" value="P:negative regulation of translational initiation"/>
    <property type="evidence" value="ECO:0007669"/>
    <property type="project" value="UniProtKB-UniRule"/>
</dbReference>
<dbReference type="GO" id="GO:0006109">
    <property type="term" value="P:regulation of carbohydrate metabolic process"/>
    <property type="evidence" value="ECO:0007669"/>
    <property type="project" value="InterPro"/>
</dbReference>
<dbReference type="GO" id="GO:0006402">
    <property type="term" value="P:mRNA catabolic process"/>
    <property type="evidence" value="ECO:0007669"/>
    <property type="project" value="InterPro"/>
</dbReference>
<comment type="subunit">
    <text evidence="5">Homodimer; the beta-strands of each monomer intercalate to form a hydrophobic core, while the alpha-helices form wings that extend away from the core.</text>
</comment>
<dbReference type="InterPro" id="IPR036107">
    <property type="entry name" value="CsrA_sf"/>
</dbReference>
<keyword evidence="2 5" id="KW-0678">Repressor</keyword>
<name>W4LNN8_9BACT</name>
<evidence type="ECO:0000313" key="6">
    <source>
        <dbReference type="EMBL" id="ETW99310.1"/>
    </source>
</evidence>
<keyword evidence="7" id="KW-1185">Reference proteome</keyword>
<keyword evidence="5" id="KW-1005">Bacterial flagellum biogenesis</keyword>
<dbReference type="PANTHER" id="PTHR34984:SF1">
    <property type="entry name" value="CARBON STORAGE REGULATOR"/>
    <property type="match status" value="1"/>
</dbReference>
<dbReference type="GO" id="GO:0048027">
    <property type="term" value="F:mRNA 5'-UTR binding"/>
    <property type="evidence" value="ECO:0007669"/>
    <property type="project" value="UniProtKB-UniRule"/>
</dbReference>
<evidence type="ECO:0000256" key="5">
    <source>
        <dbReference type="HAMAP-Rule" id="MF_00167"/>
    </source>
</evidence>
<accession>W4LNN8</accession>
<comment type="caution">
    <text evidence="6">The sequence shown here is derived from an EMBL/GenBank/DDBJ whole genome shotgun (WGS) entry which is preliminary data.</text>
</comment>
<evidence type="ECO:0000256" key="2">
    <source>
        <dbReference type="ARBA" id="ARBA00022491"/>
    </source>
</evidence>
<gene>
    <name evidence="5" type="primary">csrA</name>
    <name evidence="6" type="ORF">ETSY2_41155</name>
</gene>
<keyword evidence="1 5" id="KW-0963">Cytoplasm</keyword>
<dbReference type="AlphaFoldDB" id="W4LNN8"/>
<dbReference type="GO" id="GO:0044781">
    <property type="term" value="P:bacterial-type flagellum organization"/>
    <property type="evidence" value="ECO:0007669"/>
    <property type="project" value="UniProtKB-KW"/>
</dbReference>
<dbReference type="Pfam" id="PF02599">
    <property type="entry name" value="CsrA"/>
    <property type="match status" value="1"/>
</dbReference>
<dbReference type="HOGENOM" id="CLU_164837_0_2_7"/>
<dbReference type="NCBIfam" id="TIGR00202">
    <property type="entry name" value="csrA"/>
    <property type="match status" value="1"/>
</dbReference>
<dbReference type="Proteomes" id="UP000019140">
    <property type="component" value="Unassembled WGS sequence"/>
</dbReference>
<comment type="subcellular location">
    <subcellularLocation>
        <location evidence="5">Cytoplasm</location>
    </subcellularLocation>
</comment>
<evidence type="ECO:0000256" key="4">
    <source>
        <dbReference type="ARBA" id="ARBA00022884"/>
    </source>
</evidence>
<dbReference type="GO" id="GO:1902208">
    <property type="term" value="P:regulation of bacterial-type flagellum assembly"/>
    <property type="evidence" value="ECO:0007669"/>
    <property type="project" value="UniProtKB-UniRule"/>
</dbReference>
<dbReference type="SUPFAM" id="SSF117130">
    <property type="entry name" value="CsrA-like"/>
    <property type="match status" value="1"/>
</dbReference>
<proteinExistence type="inferred from homology"/>
<evidence type="ECO:0000256" key="3">
    <source>
        <dbReference type="ARBA" id="ARBA00022845"/>
    </source>
</evidence>
<protein>
    <recommendedName>
        <fullName evidence="5">Translational regulator CsrA</fullName>
    </recommendedName>
</protein>